<sequence length="453" mass="48690">MRLFPLLGFLALAACATPGADVSMDRQRLLITDALPAMKTFAPARADAAGRSNTQMAQDFLDLTFRMESGRAVPVMTRFEGPVTVALVGAVPASAGPDLARLIARLRAEAGVDIRQATGDAAITVEFLPRARMQAVVPTAACFVVPRVTSFAEYRGARASSRVDWTTLTTRERVAIFIPSDTSPQEVRDCLHEELAQALGPLNDLYRLSDSVFNDDNFHTVLTGFDMLMLRVYYAPELRSGMTEAQVAALLPGLLARLNPAGQRPGQAVDRATPRVWINAVETALGPRTPALRRRDAARTALTIARAEGWTDARLAFSYFALGRLSMGDEVETAVTAFAEAARIYRGLPTGRLHAAHVDMQMAAFALSSGQAAEAVVLTGQAIPVVREAENAALLATLLMIRSEALALLGRDTEARAARLDSLGWARYGFGAEPEVRARMSEIALLTPRGTGG</sequence>
<dbReference type="Pfam" id="PF11150">
    <property type="entry name" value="DUF2927"/>
    <property type="match status" value="1"/>
</dbReference>
<evidence type="ECO:0000313" key="2">
    <source>
        <dbReference type="EMBL" id="NUB42825.1"/>
    </source>
</evidence>
<proteinExistence type="predicted"/>
<evidence type="ECO:0000256" key="1">
    <source>
        <dbReference type="SAM" id="SignalP"/>
    </source>
</evidence>
<dbReference type="AlphaFoldDB" id="A0A8X8KMC6"/>
<comment type="caution">
    <text evidence="2">The sequence shown here is derived from an EMBL/GenBank/DDBJ whole genome shotgun (WGS) entry which is preliminary data.</text>
</comment>
<name>A0A8X8KMC6_9RHOB</name>
<keyword evidence="3" id="KW-1185">Reference proteome</keyword>
<protein>
    <submittedName>
        <fullName evidence="2">DUF2927 domain-containing protein</fullName>
    </submittedName>
</protein>
<dbReference type="InterPro" id="IPR021323">
    <property type="entry name" value="DUF2927"/>
</dbReference>
<evidence type="ECO:0000313" key="3">
    <source>
        <dbReference type="Proteomes" id="UP000484076"/>
    </source>
</evidence>
<dbReference type="PROSITE" id="PS51257">
    <property type="entry name" value="PROKAR_LIPOPROTEIN"/>
    <property type="match status" value="1"/>
</dbReference>
<reference evidence="2" key="1">
    <citation type="submission" date="2020-05" db="EMBL/GenBank/DDBJ databases">
        <title>Fertoebacter nigrum gen. nov., sp. nov., a new member of the family Rhodobacteraceae.</title>
        <authorList>
            <person name="Szuroczki S."/>
            <person name="Abbaszade G."/>
            <person name="Buni D."/>
            <person name="Schumann P."/>
            <person name="Toth E."/>
        </authorList>
    </citation>
    <scope>NUCLEOTIDE SEQUENCE</scope>
    <source>
        <strain evidence="2">RG-N-1a</strain>
    </source>
</reference>
<keyword evidence="1" id="KW-0732">Signal</keyword>
<dbReference type="EMBL" id="WHUT02000001">
    <property type="protein sequence ID" value="NUB42825.1"/>
    <property type="molecule type" value="Genomic_DNA"/>
</dbReference>
<feature type="signal peptide" evidence="1">
    <location>
        <begin position="1"/>
        <end position="20"/>
    </location>
</feature>
<organism evidence="2 3">
    <name type="scientific">Fertoeibacter niger</name>
    <dbReference type="NCBI Taxonomy" id="2656921"/>
    <lineage>
        <taxon>Bacteria</taxon>
        <taxon>Pseudomonadati</taxon>
        <taxon>Pseudomonadota</taxon>
        <taxon>Alphaproteobacteria</taxon>
        <taxon>Rhodobacterales</taxon>
        <taxon>Paracoccaceae</taxon>
        <taxon>Fertoeibacter</taxon>
    </lineage>
</organism>
<dbReference type="RefSeq" id="WP_152823526.1">
    <property type="nucleotide sequence ID" value="NZ_WHUT02000001.1"/>
</dbReference>
<dbReference type="Proteomes" id="UP000484076">
    <property type="component" value="Unassembled WGS sequence"/>
</dbReference>
<feature type="chain" id="PRO_5036454779" evidence="1">
    <location>
        <begin position="21"/>
        <end position="453"/>
    </location>
</feature>
<gene>
    <name evidence="2" type="ORF">GEU84_000370</name>
</gene>
<accession>A0A8X8KMC6</accession>